<evidence type="ECO:0000256" key="5">
    <source>
        <dbReference type="ARBA" id="ARBA00022801"/>
    </source>
</evidence>
<keyword evidence="4" id="KW-0732">Signal</keyword>
<dbReference type="EC" id="3.2.1.51" evidence="3"/>
<reference evidence="8" key="1">
    <citation type="journal article" date="2015" name="Nature">
        <title>Complex archaea that bridge the gap between prokaryotes and eukaryotes.</title>
        <authorList>
            <person name="Spang A."/>
            <person name="Saw J.H."/>
            <person name="Jorgensen S.L."/>
            <person name="Zaremba-Niedzwiedzka K."/>
            <person name="Martijn J."/>
            <person name="Lind A.E."/>
            <person name="van Eijk R."/>
            <person name="Schleper C."/>
            <person name="Guy L."/>
            <person name="Ettema T.J."/>
        </authorList>
    </citation>
    <scope>NUCLEOTIDE SEQUENCE</scope>
</reference>
<protein>
    <recommendedName>
        <fullName evidence="3">alpha-L-fucosidase</fullName>
        <ecNumber evidence="3">3.2.1.51</ecNumber>
    </recommendedName>
</protein>
<dbReference type="InterPro" id="IPR013780">
    <property type="entry name" value="Glyco_hydro_b"/>
</dbReference>
<keyword evidence="5" id="KW-0378">Hydrolase</keyword>
<dbReference type="Gene3D" id="2.60.40.1180">
    <property type="entry name" value="Golgi alpha-mannosidase II"/>
    <property type="match status" value="1"/>
</dbReference>
<dbReference type="Gene3D" id="3.20.20.80">
    <property type="entry name" value="Glycosidases"/>
    <property type="match status" value="1"/>
</dbReference>
<dbReference type="EMBL" id="LAZR01000217">
    <property type="protein sequence ID" value="KKN81282.1"/>
    <property type="molecule type" value="Genomic_DNA"/>
</dbReference>
<dbReference type="PIRSF" id="PIRSF001092">
    <property type="entry name" value="Alpha-L-fucosidase"/>
    <property type="match status" value="1"/>
</dbReference>
<comment type="caution">
    <text evidence="8">The sequence shown here is derived from an EMBL/GenBank/DDBJ whole genome shotgun (WGS) entry which is preliminary data.</text>
</comment>
<dbReference type="GO" id="GO:0005764">
    <property type="term" value="C:lysosome"/>
    <property type="evidence" value="ECO:0007669"/>
    <property type="project" value="TreeGrafter"/>
</dbReference>
<dbReference type="InterPro" id="IPR016286">
    <property type="entry name" value="FUC_metazoa-typ"/>
</dbReference>
<dbReference type="PANTHER" id="PTHR10030">
    <property type="entry name" value="ALPHA-L-FUCOSIDASE"/>
    <property type="match status" value="1"/>
</dbReference>
<dbReference type="PANTHER" id="PTHR10030:SF37">
    <property type="entry name" value="ALPHA-L-FUCOSIDASE-RELATED"/>
    <property type="match status" value="1"/>
</dbReference>
<dbReference type="GO" id="GO:0016139">
    <property type="term" value="P:glycoside catabolic process"/>
    <property type="evidence" value="ECO:0007669"/>
    <property type="project" value="TreeGrafter"/>
</dbReference>
<keyword evidence="6" id="KW-0326">Glycosidase</keyword>
<dbReference type="InterPro" id="IPR057739">
    <property type="entry name" value="Glyco_hydro_29_N"/>
</dbReference>
<evidence type="ECO:0000313" key="8">
    <source>
        <dbReference type="EMBL" id="KKN81282.1"/>
    </source>
</evidence>
<comment type="function">
    <text evidence="1">Alpha-L-fucosidase is responsible for hydrolyzing the alpha-1,6-linked fucose joined to the reducing-end N-acetylglucosamine of the carbohydrate moieties of glycoproteins.</text>
</comment>
<dbReference type="GO" id="GO:0006004">
    <property type="term" value="P:fucose metabolic process"/>
    <property type="evidence" value="ECO:0007669"/>
    <property type="project" value="InterPro"/>
</dbReference>
<name>A0A0F9U1Y3_9ZZZZ</name>
<dbReference type="PRINTS" id="PR00741">
    <property type="entry name" value="GLHYDRLASE29"/>
</dbReference>
<evidence type="ECO:0000256" key="3">
    <source>
        <dbReference type="ARBA" id="ARBA00012662"/>
    </source>
</evidence>
<gene>
    <name evidence="8" type="ORF">LCGC14_0321190</name>
</gene>
<evidence type="ECO:0000256" key="4">
    <source>
        <dbReference type="ARBA" id="ARBA00022729"/>
    </source>
</evidence>
<dbReference type="InterPro" id="IPR017853">
    <property type="entry name" value="GH"/>
</dbReference>
<evidence type="ECO:0000256" key="2">
    <source>
        <dbReference type="ARBA" id="ARBA00007951"/>
    </source>
</evidence>
<sequence length="426" mass="48339">MARKLSKRAKGVLADRKRRMQWWHKARFGMFVHWGLYSILGRHEWVQNIEQIPIGEYEQLAAKFKPKPNCMREWAKLAKKAGMKYMVMTTKHHEGYCLWDSDVTDYCAGRTGPGRDLVAEYVAAARAEGLKVGFYYSLMDWHHPDGYRCATSEPARRRFVDYTHALVKELMTKFGKIDILWYDVAHPLPDAKAWESAKMNRMVRKLQPDIVLNDRSLIPEDFGTPEESIVAEGEGRAWEACMTFNGSWGFMDTPAEDWHSAREVVRMLHQVTQQGGNLLLNVGPHADGTLPAIAHERLKRVGRWLDVYGKKMVYGLRPRTPGGILGSLAVADWTAKGKTAYAWVRNWPGTEFGIGRWKGKVKSVKLLGPKGATRLKFKQEPRRLVISGLPRTCPDKALGIAILQINCASKPSRGMATHTEAAGHWK</sequence>
<proteinExistence type="inferred from homology"/>
<evidence type="ECO:0000259" key="7">
    <source>
        <dbReference type="Pfam" id="PF01120"/>
    </source>
</evidence>
<dbReference type="GO" id="GO:0004560">
    <property type="term" value="F:alpha-L-fucosidase activity"/>
    <property type="evidence" value="ECO:0007669"/>
    <property type="project" value="InterPro"/>
</dbReference>
<evidence type="ECO:0000256" key="6">
    <source>
        <dbReference type="ARBA" id="ARBA00023295"/>
    </source>
</evidence>
<dbReference type="AlphaFoldDB" id="A0A0F9U1Y3"/>
<dbReference type="SMART" id="SM00812">
    <property type="entry name" value="Alpha_L_fucos"/>
    <property type="match status" value="1"/>
</dbReference>
<feature type="domain" description="Glycoside hydrolase family 29 N-terminal" evidence="7">
    <location>
        <begin position="16"/>
        <end position="310"/>
    </location>
</feature>
<dbReference type="InterPro" id="IPR000933">
    <property type="entry name" value="Glyco_hydro_29"/>
</dbReference>
<evidence type="ECO:0000256" key="1">
    <source>
        <dbReference type="ARBA" id="ARBA00004071"/>
    </source>
</evidence>
<organism evidence="8">
    <name type="scientific">marine sediment metagenome</name>
    <dbReference type="NCBI Taxonomy" id="412755"/>
    <lineage>
        <taxon>unclassified sequences</taxon>
        <taxon>metagenomes</taxon>
        <taxon>ecological metagenomes</taxon>
    </lineage>
</organism>
<comment type="similarity">
    <text evidence="2">Belongs to the glycosyl hydrolase 29 family.</text>
</comment>
<dbReference type="SUPFAM" id="SSF51445">
    <property type="entry name" value="(Trans)glycosidases"/>
    <property type="match status" value="1"/>
</dbReference>
<dbReference type="Pfam" id="PF01120">
    <property type="entry name" value="Alpha_L_fucos"/>
    <property type="match status" value="1"/>
</dbReference>
<accession>A0A0F9U1Y3</accession>